<dbReference type="HOGENOM" id="CLU_3164408_0_0_10"/>
<dbReference type="AlphaFoldDB" id="E2NDI2"/>
<protein>
    <submittedName>
        <fullName evidence="1">Uncharacterized protein</fullName>
    </submittedName>
</protein>
<organism evidence="1 2">
    <name type="scientific">Bacteroides cellulosilyticus DSM 14838</name>
    <dbReference type="NCBI Taxonomy" id="537012"/>
    <lineage>
        <taxon>Bacteria</taxon>
        <taxon>Pseudomonadati</taxon>
        <taxon>Bacteroidota</taxon>
        <taxon>Bacteroidia</taxon>
        <taxon>Bacteroidales</taxon>
        <taxon>Bacteroidaceae</taxon>
        <taxon>Bacteroides</taxon>
    </lineage>
</organism>
<proteinExistence type="predicted"/>
<accession>E2NDI2</accession>
<comment type="caution">
    <text evidence="1">The sequence shown here is derived from an EMBL/GenBank/DDBJ whole genome shotgun (WGS) entry which is preliminary data.</text>
</comment>
<name>E2NDI2_9BACE</name>
<gene>
    <name evidence="1" type="ORF">BACCELL_02343</name>
</gene>
<dbReference type="Proteomes" id="UP000003711">
    <property type="component" value="Unassembled WGS sequence"/>
</dbReference>
<sequence>MVCYHSLFTLSSGYNVTNIRLLCNPAIGKEKKNRSVIGKGGASKQSF</sequence>
<evidence type="ECO:0000313" key="1">
    <source>
        <dbReference type="EMBL" id="EEF90007.1"/>
    </source>
</evidence>
<evidence type="ECO:0000313" key="2">
    <source>
        <dbReference type="Proteomes" id="UP000003711"/>
    </source>
</evidence>
<dbReference type="EMBL" id="ACCH01000173">
    <property type="protein sequence ID" value="EEF90007.1"/>
    <property type="molecule type" value="Genomic_DNA"/>
</dbReference>
<reference evidence="1 2" key="2">
    <citation type="submission" date="2009-01" db="EMBL/GenBank/DDBJ databases">
        <title>Draft genome sequence of Bacteroides cellulosilyticus (DSM 14838).</title>
        <authorList>
            <person name="Sudarsanam P."/>
            <person name="Ley R."/>
            <person name="Guruge J."/>
            <person name="Turnbaugh P.J."/>
            <person name="Mahowald M."/>
            <person name="Liep D."/>
            <person name="Gordon J."/>
        </authorList>
    </citation>
    <scope>NUCLEOTIDE SEQUENCE [LARGE SCALE GENOMIC DNA]</scope>
    <source>
        <strain evidence="1 2">DSM 14838</strain>
    </source>
</reference>
<reference evidence="1 2" key="1">
    <citation type="submission" date="2008-12" db="EMBL/GenBank/DDBJ databases">
        <authorList>
            <person name="Fulton L."/>
            <person name="Clifton S."/>
            <person name="Fulton B."/>
            <person name="Xu J."/>
            <person name="Minx P."/>
            <person name="Pepin K.H."/>
            <person name="Johnson M."/>
            <person name="Bhonagiri V."/>
            <person name="Nash W.E."/>
            <person name="Mardis E.R."/>
            <person name="Wilson R.K."/>
        </authorList>
    </citation>
    <scope>NUCLEOTIDE SEQUENCE [LARGE SCALE GENOMIC DNA]</scope>
    <source>
        <strain evidence="1 2">DSM 14838</strain>
    </source>
</reference>